<comment type="pathway">
    <text evidence="2">Mycotoxin biosynthesis.</text>
</comment>
<evidence type="ECO:0000256" key="6">
    <source>
        <dbReference type="ARBA" id="ARBA00023026"/>
    </source>
</evidence>
<keyword evidence="7 10" id="KW-0472">Membrane</keyword>
<comment type="caution">
    <text evidence="11">The sequence shown here is derived from an EMBL/GenBank/DDBJ whole genome shotgun (WGS) entry which is preliminary data.</text>
</comment>
<dbReference type="Proteomes" id="UP001586593">
    <property type="component" value="Unassembled WGS sequence"/>
</dbReference>
<evidence type="ECO:0000313" key="11">
    <source>
        <dbReference type="EMBL" id="KAL1859523.1"/>
    </source>
</evidence>
<keyword evidence="8" id="KW-0325">Glycoprotein</keyword>
<keyword evidence="12" id="KW-1185">Reference proteome</keyword>
<proteinExistence type="inferred from homology"/>
<accession>A0ABR3WDT4</accession>
<keyword evidence="4 10" id="KW-1133">Transmembrane helix</keyword>
<evidence type="ECO:0000256" key="7">
    <source>
        <dbReference type="ARBA" id="ARBA00023136"/>
    </source>
</evidence>
<keyword evidence="3 10" id="KW-0812">Transmembrane</keyword>
<evidence type="ECO:0000256" key="10">
    <source>
        <dbReference type="SAM" id="Phobius"/>
    </source>
</evidence>
<comment type="subcellular location">
    <subcellularLocation>
        <location evidence="1">Membrane</location>
        <topology evidence="1">Single-pass membrane protein</topology>
    </subcellularLocation>
</comment>
<evidence type="ECO:0000256" key="2">
    <source>
        <dbReference type="ARBA" id="ARBA00004685"/>
    </source>
</evidence>
<name>A0ABR3WDT4_9PEZI</name>
<organism evidence="11 12">
    <name type="scientific">Phialemonium thermophilum</name>
    <dbReference type="NCBI Taxonomy" id="223376"/>
    <lineage>
        <taxon>Eukaryota</taxon>
        <taxon>Fungi</taxon>
        <taxon>Dikarya</taxon>
        <taxon>Ascomycota</taxon>
        <taxon>Pezizomycotina</taxon>
        <taxon>Sordariomycetes</taxon>
        <taxon>Sordariomycetidae</taxon>
        <taxon>Cephalothecales</taxon>
        <taxon>Cephalothecaceae</taxon>
        <taxon>Phialemonium</taxon>
    </lineage>
</organism>
<keyword evidence="6" id="KW-0843">Virulence</keyword>
<keyword evidence="5" id="KW-0560">Oxidoreductase</keyword>
<dbReference type="PANTHER" id="PTHR33365:SF11">
    <property type="entry name" value="TAT PATHWAY SIGNAL SEQUENCE"/>
    <property type="match status" value="1"/>
</dbReference>
<evidence type="ECO:0000256" key="5">
    <source>
        <dbReference type="ARBA" id="ARBA00023002"/>
    </source>
</evidence>
<evidence type="ECO:0000313" key="12">
    <source>
        <dbReference type="Proteomes" id="UP001586593"/>
    </source>
</evidence>
<evidence type="ECO:0000256" key="3">
    <source>
        <dbReference type="ARBA" id="ARBA00022692"/>
    </source>
</evidence>
<dbReference type="Pfam" id="PF11807">
    <property type="entry name" value="UstYa"/>
    <property type="match status" value="1"/>
</dbReference>
<reference evidence="11 12" key="1">
    <citation type="journal article" date="2024" name="Commun. Biol.">
        <title>Comparative genomic analysis of thermophilic fungi reveals convergent evolutionary adaptations and gene losses.</title>
        <authorList>
            <person name="Steindorff A.S."/>
            <person name="Aguilar-Pontes M.V."/>
            <person name="Robinson A.J."/>
            <person name="Andreopoulos B."/>
            <person name="LaButti K."/>
            <person name="Kuo A."/>
            <person name="Mondo S."/>
            <person name="Riley R."/>
            <person name="Otillar R."/>
            <person name="Haridas S."/>
            <person name="Lipzen A."/>
            <person name="Grimwood J."/>
            <person name="Schmutz J."/>
            <person name="Clum A."/>
            <person name="Reid I.D."/>
            <person name="Moisan M.C."/>
            <person name="Butler G."/>
            <person name="Nguyen T.T.M."/>
            <person name="Dewar K."/>
            <person name="Conant G."/>
            <person name="Drula E."/>
            <person name="Henrissat B."/>
            <person name="Hansel C."/>
            <person name="Singer S."/>
            <person name="Hutchinson M.I."/>
            <person name="de Vries R.P."/>
            <person name="Natvig D.O."/>
            <person name="Powell A.J."/>
            <person name="Tsang A."/>
            <person name="Grigoriev I.V."/>
        </authorList>
    </citation>
    <scope>NUCLEOTIDE SEQUENCE [LARGE SCALE GENOMIC DNA]</scope>
    <source>
        <strain evidence="11 12">ATCC 24622</strain>
    </source>
</reference>
<evidence type="ECO:0000256" key="1">
    <source>
        <dbReference type="ARBA" id="ARBA00004167"/>
    </source>
</evidence>
<dbReference type="InterPro" id="IPR021765">
    <property type="entry name" value="UstYa-like"/>
</dbReference>
<sequence length="245" mass="28193">MDNRPKREHDDEQEAFLEQATVHDDEARPLPHESSRRTVAWYARWVIEALMAITIVALVVHRLPDGRETRRSPVPALPRKMYTFVEDQGYVNEDMFFNTTTTLRTLHKWIDLSSDSRGYVQIKNPKSYDLPDPYIVAINRTSDGPAYMVSLYHQLHCLSYVIEHFQTGFAGVELTKEVAHHSAHCFDYLRQSIMCAADTTLEGDSGFGPGWGSRHECTDYEALLEWANENSALKWKKNMPDESTL</sequence>
<evidence type="ECO:0000256" key="8">
    <source>
        <dbReference type="ARBA" id="ARBA00023180"/>
    </source>
</evidence>
<evidence type="ECO:0008006" key="13">
    <source>
        <dbReference type="Google" id="ProtNLM"/>
    </source>
</evidence>
<dbReference type="EMBL" id="JAZHXJ010000492">
    <property type="protein sequence ID" value="KAL1859523.1"/>
    <property type="molecule type" value="Genomic_DNA"/>
</dbReference>
<protein>
    <recommendedName>
        <fullName evidence="13">Oxidase ustYa</fullName>
    </recommendedName>
</protein>
<dbReference type="PANTHER" id="PTHR33365">
    <property type="entry name" value="YALI0B05434P"/>
    <property type="match status" value="1"/>
</dbReference>
<feature type="transmembrane region" description="Helical" evidence="10">
    <location>
        <begin position="39"/>
        <end position="60"/>
    </location>
</feature>
<evidence type="ECO:0000256" key="9">
    <source>
        <dbReference type="ARBA" id="ARBA00035112"/>
    </source>
</evidence>
<comment type="similarity">
    <text evidence="9">Belongs to the ustYa family.</text>
</comment>
<evidence type="ECO:0000256" key="4">
    <source>
        <dbReference type="ARBA" id="ARBA00022989"/>
    </source>
</evidence>
<gene>
    <name evidence="11" type="ORF">VTK73DRAFT_7575</name>
</gene>